<accession>A0A6J5NXJ6</accession>
<reference evidence="2" key="1">
    <citation type="submission" date="2020-04" db="EMBL/GenBank/DDBJ databases">
        <authorList>
            <person name="Chiriac C."/>
            <person name="Salcher M."/>
            <person name="Ghai R."/>
            <person name="Kavagutti S V."/>
        </authorList>
    </citation>
    <scope>NUCLEOTIDE SEQUENCE</scope>
</reference>
<gene>
    <name evidence="4" type="ORF">UFOVP1147_44</name>
    <name evidence="5" type="ORF">UFOVP1594_40</name>
    <name evidence="1" type="ORF">UFOVP484_29</name>
    <name evidence="2" type="ORF">UFOVP808_45</name>
    <name evidence="3" type="ORF">UFOVP994_40</name>
</gene>
<proteinExistence type="predicted"/>
<protein>
    <submittedName>
        <fullName evidence="2">Uncharacterized protein</fullName>
    </submittedName>
</protein>
<dbReference type="EMBL" id="LR797096">
    <property type="protein sequence ID" value="CAB4186513.1"/>
    <property type="molecule type" value="Genomic_DNA"/>
</dbReference>
<evidence type="ECO:0000313" key="5">
    <source>
        <dbReference type="EMBL" id="CAB4217558.1"/>
    </source>
</evidence>
<dbReference type="EMBL" id="LR796751">
    <property type="protein sequence ID" value="CAB4163737.1"/>
    <property type="molecule type" value="Genomic_DNA"/>
</dbReference>
<organism evidence="2">
    <name type="scientific">uncultured Caudovirales phage</name>
    <dbReference type="NCBI Taxonomy" id="2100421"/>
    <lineage>
        <taxon>Viruses</taxon>
        <taxon>Duplodnaviria</taxon>
        <taxon>Heunggongvirae</taxon>
        <taxon>Uroviricota</taxon>
        <taxon>Caudoviricetes</taxon>
        <taxon>Peduoviridae</taxon>
        <taxon>Maltschvirus</taxon>
        <taxon>Maltschvirus maltsch</taxon>
    </lineage>
</organism>
<evidence type="ECO:0000313" key="2">
    <source>
        <dbReference type="EMBL" id="CAB4163737.1"/>
    </source>
</evidence>
<evidence type="ECO:0000313" key="4">
    <source>
        <dbReference type="EMBL" id="CAB4186513.1"/>
    </source>
</evidence>
<name>A0A6J5NXJ6_9CAUD</name>
<sequence length="58" mass="6413">MSKKSYSVLTVTVQLAIPPGWTQQATVEEIRKLVSSAPSIFHPGTVIVKPVKRETTYI</sequence>
<dbReference type="EMBL" id="LR797458">
    <property type="protein sequence ID" value="CAB4217558.1"/>
    <property type="molecule type" value="Genomic_DNA"/>
</dbReference>
<evidence type="ECO:0000313" key="3">
    <source>
        <dbReference type="EMBL" id="CAB4175982.1"/>
    </source>
</evidence>
<evidence type="ECO:0000313" key="1">
    <source>
        <dbReference type="EMBL" id="CAB4146224.1"/>
    </source>
</evidence>
<dbReference type="EMBL" id="LR796463">
    <property type="protein sequence ID" value="CAB4146224.1"/>
    <property type="molecule type" value="Genomic_DNA"/>
</dbReference>
<dbReference type="EMBL" id="LR796930">
    <property type="protein sequence ID" value="CAB4175982.1"/>
    <property type="molecule type" value="Genomic_DNA"/>
</dbReference>